<reference evidence="4 5" key="1">
    <citation type="submission" date="2020-08" db="EMBL/GenBank/DDBJ databases">
        <title>Genomic Encyclopedia of Type Strains, Phase IV (KMG-IV): sequencing the most valuable type-strain genomes for metagenomic binning, comparative biology and taxonomic classification.</title>
        <authorList>
            <person name="Goeker M."/>
        </authorList>
    </citation>
    <scope>NUCLEOTIDE SEQUENCE [LARGE SCALE GENOMIC DNA]</scope>
    <source>
        <strain evidence="4 5">DSM 22975</strain>
    </source>
</reference>
<evidence type="ECO:0000259" key="3">
    <source>
        <dbReference type="PROSITE" id="PS50102"/>
    </source>
</evidence>
<feature type="domain" description="RRM" evidence="3">
    <location>
        <begin position="96"/>
        <end position="173"/>
    </location>
</feature>
<dbReference type="PANTHER" id="PTHR48025">
    <property type="entry name" value="OS02G0815200 PROTEIN"/>
    <property type="match status" value="1"/>
</dbReference>
<dbReference type="SMART" id="SM00360">
    <property type="entry name" value="RRM"/>
    <property type="match status" value="1"/>
</dbReference>
<keyword evidence="2" id="KW-0472">Membrane</keyword>
<keyword evidence="2" id="KW-0812">Transmembrane</keyword>
<dbReference type="Proteomes" id="UP000585721">
    <property type="component" value="Unassembled WGS sequence"/>
</dbReference>
<keyword evidence="1" id="KW-0694">RNA-binding</keyword>
<dbReference type="SUPFAM" id="SSF54928">
    <property type="entry name" value="RNA-binding domain, RBD"/>
    <property type="match status" value="1"/>
</dbReference>
<comment type="caution">
    <text evidence="4">The sequence shown here is derived from an EMBL/GenBank/DDBJ whole genome shotgun (WGS) entry which is preliminary data.</text>
</comment>
<evidence type="ECO:0000256" key="1">
    <source>
        <dbReference type="ARBA" id="ARBA00022884"/>
    </source>
</evidence>
<dbReference type="RefSeq" id="WP_188027147.1">
    <property type="nucleotide sequence ID" value="NZ_JACHGR010000008.1"/>
</dbReference>
<evidence type="ECO:0000313" key="4">
    <source>
        <dbReference type="EMBL" id="MBB6056412.1"/>
    </source>
</evidence>
<dbReference type="InterPro" id="IPR035979">
    <property type="entry name" value="RBD_domain_sf"/>
</dbReference>
<dbReference type="GO" id="GO:0003723">
    <property type="term" value="F:RNA binding"/>
    <property type="evidence" value="ECO:0007669"/>
    <property type="project" value="UniProtKB-KW"/>
</dbReference>
<evidence type="ECO:0000256" key="2">
    <source>
        <dbReference type="SAM" id="Phobius"/>
    </source>
</evidence>
<dbReference type="InterPro" id="IPR050502">
    <property type="entry name" value="Euk_RNA-bind_prot"/>
</dbReference>
<sequence>MNIPPRYIYCVLVTAVLAVAGYFISSAIAIGILIGGLISPLFALCGNAPQHSVSPVSTPTPVAFAKSSSAASAAAAISEPDESVVISRAEYAGEVKTIYVGNLPYRANEAAIRKLFSEHGLVLSVRLVKDRDTGKRRGYGFVEMPAAAADAAIAALNEAEYLQRTLKVREANEKKEALKPEDESANSAEL</sequence>
<gene>
    <name evidence="4" type="ORF">HNR75_002350</name>
</gene>
<feature type="transmembrane region" description="Helical" evidence="2">
    <location>
        <begin position="7"/>
        <end position="38"/>
    </location>
</feature>
<dbReference type="PROSITE" id="PS50102">
    <property type="entry name" value="RRM"/>
    <property type="match status" value="1"/>
</dbReference>
<dbReference type="EMBL" id="JACHGR010000008">
    <property type="protein sequence ID" value="MBB6056412.1"/>
    <property type="molecule type" value="Genomic_DNA"/>
</dbReference>
<keyword evidence="2" id="KW-1133">Transmembrane helix</keyword>
<dbReference type="Gene3D" id="3.30.70.330">
    <property type="match status" value="1"/>
</dbReference>
<dbReference type="Pfam" id="PF00076">
    <property type="entry name" value="RRM_1"/>
    <property type="match status" value="1"/>
</dbReference>
<dbReference type="PANTHER" id="PTHR48025:SF1">
    <property type="entry name" value="RRM DOMAIN-CONTAINING PROTEIN"/>
    <property type="match status" value="1"/>
</dbReference>
<dbReference type="AlphaFoldDB" id="A0A841GPH9"/>
<keyword evidence="5" id="KW-1185">Reference proteome</keyword>
<organism evidence="4 5">
    <name type="scientific">Tolumonas osonensis</name>
    <dbReference type="NCBI Taxonomy" id="675874"/>
    <lineage>
        <taxon>Bacteria</taxon>
        <taxon>Pseudomonadati</taxon>
        <taxon>Pseudomonadota</taxon>
        <taxon>Gammaproteobacteria</taxon>
        <taxon>Aeromonadales</taxon>
        <taxon>Aeromonadaceae</taxon>
        <taxon>Tolumonas</taxon>
    </lineage>
</organism>
<accession>A0A841GPH9</accession>
<protein>
    <recommendedName>
        <fullName evidence="3">RRM domain-containing protein</fullName>
    </recommendedName>
</protein>
<name>A0A841GPH9_9GAMM</name>
<dbReference type="InterPro" id="IPR012677">
    <property type="entry name" value="Nucleotide-bd_a/b_plait_sf"/>
</dbReference>
<dbReference type="InterPro" id="IPR000504">
    <property type="entry name" value="RRM_dom"/>
</dbReference>
<evidence type="ECO:0000313" key="5">
    <source>
        <dbReference type="Proteomes" id="UP000585721"/>
    </source>
</evidence>
<proteinExistence type="predicted"/>